<dbReference type="CDD" id="cd05918">
    <property type="entry name" value="A_NRPS_SidN3_like"/>
    <property type="match status" value="2"/>
</dbReference>
<dbReference type="Pfam" id="PF00501">
    <property type="entry name" value="AMP-binding"/>
    <property type="match status" value="2"/>
</dbReference>
<accession>A0A9P9D0P1</accession>
<feature type="transmembrane region" description="Helical" evidence="5">
    <location>
        <begin position="2355"/>
        <end position="2381"/>
    </location>
</feature>
<keyword evidence="3" id="KW-0436">Ligase</keyword>
<organism evidence="7 8">
    <name type="scientific">Dactylonectria macrodidyma</name>
    <dbReference type="NCBI Taxonomy" id="307937"/>
    <lineage>
        <taxon>Eukaryota</taxon>
        <taxon>Fungi</taxon>
        <taxon>Dikarya</taxon>
        <taxon>Ascomycota</taxon>
        <taxon>Pezizomycotina</taxon>
        <taxon>Sordariomycetes</taxon>
        <taxon>Hypocreomycetidae</taxon>
        <taxon>Hypocreales</taxon>
        <taxon>Nectriaceae</taxon>
        <taxon>Dactylonectria</taxon>
    </lineage>
</organism>
<evidence type="ECO:0000256" key="5">
    <source>
        <dbReference type="SAM" id="Phobius"/>
    </source>
</evidence>
<proteinExistence type="predicted"/>
<dbReference type="InterPro" id="IPR023213">
    <property type="entry name" value="CAT-like_dom_sf"/>
</dbReference>
<dbReference type="GO" id="GO:0005737">
    <property type="term" value="C:cytoplasm"/>
    <property type="evidence" value="ECO:0007669"/>
    <property type="project" value="TreeGrafter"/>
</dbReference>
<dbReference type="Gene3D" id="3.40.50.12780">
    <property type="entry name" value="N-terminal domain of ligase-like"/>
    <property type="match status" value="1"/>
</dbReference>
<dbReference type="Gene3D" id="3.30.300.30">
    <property type="match status" value="2"/>
</dbReference>
<dbReference type="SUPFAM" id="SSF47336">
    <property type="entry name" value="ACP-like"/>
    <property type="match status" value="2"/>
</dbReference>
<dbReference type="SUPFAM" id="SSF56801">
    <property type="entry name" value="Acetyl-CoA synthetase-like"/>
    <property type="match status" value="2"/>
</dbReference>
<dbReference type="PANTHER" id="PTHR45527:SF1">
    <property type="entry name" value="FATTY ACID SYNTHASE"/>
    <property type="match status" value="1"/>
</dbReference>
<reference evidence="7" key="1">
    <citation type="journal article" date="2021" name="Nat. Commun.">
        <title>Genetic determinants of endophytism in the Arabidopsis root mycobiome.</title>
        <authorList>
            <person name="Mesny F."/>
            <person name="Miyauchi S."/>
            <person name="Thiergart T."/>
            <person name="Pickel B."/>
            <person name="Atanasova L."/>
            <person name="Karlsson M."/>
            <person name="Huettel B."/>
            <person name="Barry K.W."/>
            <person name="Haridas S."/>
            <person name="Chen C."/>
            <person name="Bauer D."/>
            <person name="Andreopoulos W."/>
            <person name="Pangilinan J."/>
            <person name="LaButti K."/>
            <person name="Riley R."/>
            <person name="Lipzen A."/>
            <person name="Clum A."/>
            <person name="Drula E."/>
            <person name="Henrissat B."/>
            <person name="Kohler A."/>
            <person name="Grigoriev I.V."/>
            <person name="Martin F.M."/>
            <person name="Hacquard S."/>
        </authorList>
    </citation>
    <scope>NUCLEOTIDE SEQUENCE</scope>
    <source>
        <strain evidence="7">MPI-CAGE-AT-0147</strain>
    </source>
</reference>
<dbReference type="EMBL" id="JAGMUV010000042">
    <property type="protein sequence ID" value="KAH7111225.1"/>
    <property type="molecule type" value="Genomic_DNA"/>
</dbReference>
<dbReference type="Pfam" id="PF00550">
    <property type="entry name" value="PP-binding"/>
    <property type="match status" value="2"/>
</dbReference>
<keyword evidence="4" id="KW-0175">Coiled coil</keyword>
<dbReference type="Gene3D" id="3.40.50.980">
    <property type="match status" value="2"/>
</dbReference>
<dbReference type="FunFam" id="3.40.50.12780:FF:000014">
    <property type="entry name" value="Nonribosomal peptide synthetase 1"/>
    <property type="match status" value="1"/>
</dbReference>
<dbReference type="OrthoDB" id="416786at2759"/>
<dbReference type="CDD" id="cd19545">
    <property type="entry name" value="FUM14_C_NRPS-like"/>
    <property type="match status" value="1"/>
</dbReference>
<dbReference type="Gene3D" id="1.10.1200.10">
    <property type="entry name" value="ACP-like"/>
    <property type="match status" value="2"/>
</dbReference>
<dbReference type="InterPro" id="IPR009081">
    <property type="entry name" value="PP-bd_ACP"/>
</dbReference>
<keyword evidence="1" id="KW-0596">Phosphopantetheine</keyword>
<protein>
    <submittedName>
        <fullName evidence="7">Nonribosomal peptide synthase</fullName>
    </submittedName>
</protein>
<comment type="caution">
    <text evidence="7">The sequence shown here is derived from an EMBL/GenBank/DDBJ whole genome shotgun (WGS) entry which is preliminary data.</text>
</comment>
<evidence type="ECO:0000256" key="4">
    <source>
        <dbReference type="SAM" id="Coils"/>
    </source>
</evidence>
<keyword evidence="5" id="KW-0472">Membrane</keyword>
<name>A0A9P9D0P1_9HYPO</name>
<keyword evidence="2" id="KW-0597">Phosphoprotein</keyword>
<dbReference type="InterPro" id="IPR006162">
    <property type="entry name" value="Ppantetheine_attach_site"/>
</dbReference>
<dbReference type="PROSITE" id="PS00012">
    <property type="entry name" value="PHOSPHOPANTETHEINE"/>
    <property type="match status" value="2"/>
</dbReference>
<evidence type="ECO:0000259" key="6">
    <source>
        <dbReference type="PROSITE" id="PS50075"/>
    </source>
</evidence>
<gene>
    <name evidence="7" type="ORF">EDB81DRAFT_894496</name>
</gene>
<dbReference type="Gene3D" id="3.30.559.10">
    <property type="entry name" value="Chloramphenicol acetyltransferase-like domain"/>
    <property type="match status" value="2"/>
</dbReference>
<dbReference type="InterPro" id="IPR001242">
    <property type="entry name" value="Condensation_dom"/>
</dbReference>
<dbReference type="FunFam" id="3.30.300.30:FF:000015">
    <property type="entry name" value="Nonribosomal peptide synthase SidD"/>
    <property type="match status" value="2"/>
</dbReference>
<dbReference type="PROSITE" id="PS50075">
    <property type="entry name" value="CARRIER"/>
    <property type="match status" value="2"/>
</dbReference>
<dbReference type="PROSITE" id="PS00455">
    <property type="entry name" value="AMP_BINDING"/>
    <property type="match status" value="1"/>
</dbReference>
<dbReference type="InterPro" id="IPR010071">
    <property type="entry name" value="AA_adenyl_dom"/>
</dbReference>
<dbReference type="InterPro" id="IPR045851">
    <property type="entry name" value="AMP-bd_C_sf"/>
</dbReference>
<keyword evidence="5" id="KW-0812">Transmembrane</keyword>
<feature type="domain" description="Carrier" evidence="6">
    <location>
        <begin position="1797"/>
        <end position="1873"/>
    </location>
</feature>
<dbReference type="GO" id="GO:0044550">
    <property type="term" value="P:secondary metabolite biosynthetic process"/>
    <property type="evidence" value="ECO:0007669"/>
    <property type="project" value="TreeGrafter"/>
</dbReference>
<dbReference type="InterPro" id="IPR036736">
    <property type="entry name" value="ACP-like_sf"/>
</dbReference>
<dbReference type="Pfam" id="PF00668">
    <property type="entry name" value="Condensation"/>
    <property type="match status" value="2"/>
</dbReference>
<dbReference type="InterPro" id="IPR020845">
    <property type="entry name" value="AMP-binding_CS"/>
</dbReference>
<evidence type="ECO:0000256" key="3">
    <source>
        <dbReference type="ARBA" id="ARBA00022598"/>
    </source>
</evidence>
<evidence type="ECO:0000313" key="8">
    <source>
        <dbReference type="Proteomes" id="UP000738349"/>
    </source>
</evidence>
<dbReference type="SUPFAM" id="SSF52777">
    <property type="entry name" value="CoA-dependent acyltransferases"/>
    <property type="match status" value="4"/>
</dbReference>
<dbReference type="Proteomes" id="UP000738349">
    <property type="component" value="Unassembled WGS sequence"/>
</dbReference>
<evidence type="ECO:0000256" key="1">
    <source>
        <dbReference type="ARBA" id="ARBA00022450"/>
    </source>
</evidence>
<dbReference type="NCBIfam" id="TIGR01733">
    <property type="entry name" value="AA-adenyl-dom"/>
    <property type="match status" value="1"/>
</dbReference>
<evidence type="ECO:0000256" key="2">
    <source>
        <dbReference type="ARBA" id="ARBA00022553"/>
    </source>
</evidence>
<dbReference type="Gene3D" id="2.30.38.10">
    <property type="entry name" value="Luciferase, Domain 3"/>
    <property type="match status" value="1"/>
</dbReference>
<dbReference type="InterPro" id="IPR000873">
    <property type="entry name" value="AMP-dep_synth/lig_dom"/>
</dbReference>
<dbReference type="GO" id="GO:0043041">
    <property type="term" value="P:amino acid activation for nonribosomal peptide biosynthetic process"/>
    <property type="evidence" value="ECO:0007669"/>
    <property type="project" value="TreeGrafter"/>
</dbReference>
<dbReference type="PANTHER" id="PTHR45527">
    <property type="entry name" value="NONRIBOSOMAL PEPTIDE SYNTHETASE"/>
    <property type="match status" value="1"/>
</dbReference>
<dbReference type="InterPro" id="IPR042099">
    <property type="entry name" value="ANL_N_sf"/>
</dbReference>
<feature type="domain" description="Carrier" evidence="6">
    <location>
        <begin position="729"/>
        <end position="803"/>
    </location>
</feature>
<keyword evidence="5" id="KW-1133">Transmembrane helix</keyword>
<dbReference type="GO" id="GO:0016874">
    <property type="term" value="F:ligase activity"/>
    <property type="evidence" value="ECO:0007669"/>
    <property type="project" value="UniProtKB-KW"/>
</dbReference>
<feature type="coiled-coil region" evidence="4">
    <location>
        <begin position="1710"/>
        <end position="1737"/>
    </location>
</feature>
<sequence length="2420" mass="268914">MALSAVSVAHKTTVLSDPVDLRATEWKETTIICGALGLLLSLYEQSPNVEVSLHHSEESVAHTFSVEISCNRSATAIEYLAGVASLLASTAEGADPSFFTPASLRQKQNSEALTASLVFLEVKAVLEQEKPGSPLSSIWFRYRFDNSKAHLSAVFGKDDHDEEFVKRLLHQLSHLAEQLSQSSSSLRDVNLLDKADAQGIRRWNQVPALPTPSCVYQVVEKNVFNSPSAPAVHAWDGKLTYRELHNLSFNVAGQLSSLGAPSGSVIPLLFEKSLWTVVAMMAVVRAGHAFLLLDTSHPPGRLEMLTGQVKGPVIMASESQKDRALLLAPQVIVVSPTTSKKAPDPFWDEGTSAAKPQDVALVVFTSGTTGRPKATAIEHHSVCSGLIGLAQRIRLHETCRFYQFSSYAWDAAFGEMLMTLFRGGCICIPSEEDRMNQLAQSITSLEADSILLTPTVLRLLSPQEVPTLRNVIMGGEKVTRGLVRIWASLVNLMTVYAPAECTVACMVNQQFDEQSDPALIGTAFGCRTWITLADNIDQLAPVGVTGELLIEGPNVARGYLNDAQKTAESFLEASPRWMTELQLDRIVPSRFYRTGDLVRYTPDGTIVFVGRRDFQVKLRGQRIELEEIQAQIQKRLQLPGAQAFVDVISGSRQSLAAFVHLPHGDRGCFESGPLRVALLEVLPDYMVPTLWIPLVTVPLSSSGKLDRRALSRLGDEYLAGLQATSQKAEVLSETQQQLSQLWFKVLSTRSPGLANDFFLLGGDSVKAMQLVSLAHREKLRLSVKDIFQHPTLSAMSSTIERRTKPESEPSHFSPFSMLSSEDLAKSFSFLAKLGFKEQEIANVFPCTQLQEGMFTSSLSVPGSYVSQYVFSFHPTMTEKVARAWEQTVAAIPILRARILPSLTGFNQAVVKEPLRWTSGQQSLPSYLEFDQQKLFNIGEPLARYCLVEDPLSSEVHLVWSLHHAIFDGWSIEGILGYVRDQVEGEPISEELNGDFSRFVEFSHQANQEDARTFWREQLHGAPVPSFPAVPTEKKIPVADRSCLTHHVDASRFSKPGTTITVLARGALAVLLSHYEMSENVVFGNTVHGRNSLPPELQNVVGPTLATLPVRVRVDRRQKVSQFLSDLQEKFVTTMPYEQYGLLRIRDIDNHTRLSSSFRVLLIVQNMDSVPSIGSGIQGREAFRCLHEYPLVITIIPESTWVKMSWTYDETLLSEDQVQALALQFDQALAQLTSSPEPTRICDLDLASRSDKDRFYDWNAQHHKAVKTSALELLYSQIQRDPEAVAVDAWDGTLTYRSLDKLSSIFATELVRLGVVQNQLVGHYFEKTVWAPVALLAIVKAGGAFAPFSPGYPRERLLTFTRDAQIKIILCSDKQLESLSGGPWKILVVNLESSNSPFTDPGVLPLSVSPESLIYALQTSGTTGEPKTFTVKHTAFVTGAITREFLIERGSGKRVLQFGLYTFRLAIENILTTLTAGGCLCIPSDSAMMDDLSGYMQEAKVSFANVTPSVARTLEPDRVPSLKVLLVSGEPPDRDLIATWAGRVHLINGYGPSEFTAKQTLNFNMTQDDPQNLGRAVGSSLWVVDPENHERLSPLGAIGELLIEGPTLADGYIKRPSETTKRFISTPAWLREFREMPTTVFKTGDLMRYNTDGTLTSIGRADGQVKLHGQRFEAKEVEHHIRKCFPDEQIDVLVDVVRFQGQESDVAAAFLASKERKLQNTLELNAALSEQIQSEKKRIVEYLSCFLPRYMVPSIFFGVSMIPVTANGKVDRRGLKAFSSQLPINNAGAKYDVKVTRVPRSYEEKTLHSLWQKVLGLEGGRFGVDHHFFELGGSSMAAIRLVSMAREAQASLTVQAILTYPVLRDMSLQVKRIDTNTSLTSVPAFSLLEEIGRSEDQLKAALSVHGIAETSVEDAYPLLALQSYYMKKAVTFPASTSWEHVYELPNNIDLDRLESALEFVWKANASLRTRVVSISGRFVQVVCNEGFVCRRLTRLKSCFEQDQESGWALGDPLSRFSIVVDEQNGSHLVWSTNHVVWDGWSRTLIFQDIDYAYQHGSLPFVRPSYKDFIAHVCRHSRTKRLPDSSLLKQEYIGRQFTPLSRTHWAEHVVQNSKRMTMTVNLPVPKELAVSRTSLLLTAWTLTVAIVEESNSVLTANEVSGRESSFPGIENLAEPAVAAIPLCVGLEPRTIREHAALVQRHTIEAISIEHAVDWDEQLLSQMETSAYWILINDEDESEEPPTEAMQLLRSRAEKIGVGMWPFHLTLNVHAESRCVELQALFNVDMVAVEKAVKLFACLKFILHSALRSGGLDLNTMDLKSAVNDQLQGDGGIVEEVEANSSIEPWFYGPRYNPYIDLYYYVAHYETIFLILIVALVVLIAVAVTVDSMVMDNPDWLYVISAGYLNGNNWVTDSVFKLPNLAQ</sequence>
<keyword evidence="8" id="KW-1185">Reference proteome</keyword>
<dbReference type="GO" id="GO:0031177">
    <property type="term" value="F:phosphopantetheine binding"/>
    <property type="evidence" value="ECO:0007669"/>
    <property type="project" value="TreeGrafter"/>
</dbReference>
<dbReference type="Gene3D" id="3.30.559.30">
    <property type="entry name" value="Nonribosomal peptide synthetase, condensation domain"/>
    <property type="match status" value="2"/>
</dbReference>
<evidence type="ECO:0000313" key="7">
    <source>
        <dbReference type="EMBL" id="KAH7111225.1"/>
    </source>
</evidence>